<sequence length="188" mass="19631">MRVLPTCLALSAAAAATLALATGSGGAAAATTTTTAGTVSTPAGSANPGQAFFHDALIADAKTLAAVRRGLRSGAVIVDPATQYDDLTGDGKQDAVVRVHSTGAAGVTAVYVFSTDGSTSKKLRVVFRSQMLYRTLTMIADGHRLQIDQPLYQAGDDVCCPAKLTRRRYRWSARSHAFTRTSLETIAL</sequence>
<gene>
    <name evidence="2" type="ORF">NBH00_07310</name>
</gene>
<proteinExistence type="predicted"/>
<evidence type="ECO:0000313" key="2">
    <source>
        <dbReference type="EMBL" id="UTI66009.1"/>
    </source>
</evidence>
<feature type="signal peptide" evidence="1">
    <location>
        <begin position="1"/>
        <end position="29"/>
    </location>
</feature>
<dbReference type="RefSeq" id="WP_254572687.1">
    <property type="nucleotide sequence ID" value="NZ_CP098502.1"/>
</dbReference>
<evidence type="ECO:0000313" key="3">
    <source>
        <dbReference type="Proteomes" id="UP001056035"/>
    </source>
</evidence>
<dbReference type="EMBL" id="CP098502">
    <property type="protein sequence ID" value="UTI66009.1"/>
    <property type="molecule type" value="Genomic_DNA"/>
</dbReference>
<organism evidence="2 3">
    <name type="scientific">Paraconexibacter antarcticus</name>
    <dbReference type="NCBI Taxonomy" id="2949664"/>
    <lineage>
        <taxon>Bacteria</taxon>
        <taxon>Bacillati</taxon>
        <taxon>Actinomycetota</taxon>
        <taxon>Thermoleophilia</taxon>
        <taxon>Solirubrobacterales</taxon>
        <taxon>Paraconexibacteraceae</taxon>
        <taxon>Paraconexibacter</taxon>
    </lineage>
</organism>
<dbReference type="Proteomes" id="UP001056035">
    <property type="component" value="Chromosome"/>
</dbReference>
<evidence type="ECO:0008006" key="4">
    <source>
        <dbReference type="Google" id="ProtNLM"/>
    </source>
</evidence>
<reference evidence="2 3" key="1">
    <citation type="submission" date="2022-06" db="EMBL/GenBank/DDBJ databases">
        <title>Paraconexibacter antarcticus.</title>
        <authorList>
            <person name="Kim C.S."/>
        </authorList>
    </citation>
    <scope>NUCLEOTIDE SEQUENCE [LARGE SCALE GENOMIC DNA]</scope>
    <source>
        <strain evidence="2 3">02-257</strain>
    </source>
</reference>
<feature type="chain" id="PRO_5046721927" description="VCBS repeat-containing protein" evidence="1">
    <location>
        <begin position="30"/>
        <end position="188"/>
    </location>
</feature>
<keyword evidence="3" id="KW-1185">Reference proteome</keyword>
<protein>
    <recommendedName>
        <fullName evidence="4">VCBS repeat-containing protein</fullName>
    </recommendedName>
</protein>
<keyword evidence="1" id="KW-0732">Signal</keyword>
<name>A0ABY5DZL7_9ACTN</name>
<evidence type="ECO:0000256" key="1">
    <source>
        <dbReference type="SAM" id="SignalP"/>
    </source>
</evidence>
<accession>A0ABY5DZL7</accession>